<dbReference type="PRINTS" id="PR00081">
    <property type="entry name" value="GDHRDH"/>
</dbReference>
<evidence type="ECO:0000259" key="3">
    <source>
        <dbReference type="SMART" id="SM00822"/>
    </source>
</evidence>
<comment type="similarity">
    <text evidence="1">Belongs to the short-chain dehydrogenases/reductases (SDR) family.</text>
</comment>
<dbReference type="SMART" id="SM00822">
    <property type="entry name" value="PKS_KR"/>
    <property type="match status" value="1"/>
</dbReference>
<dbReference type="RefSeq" id="WP_109584043.1">
    <property type="nucleotide sequence ID" value="NZ_QGGT01000003.1"/>
</dbReference>
<dbReference type="InterPro" id="IPR057326">
    <property type="entry name" value="KR_dom"/>
</dbReference>
<evidence type="ECO:0000256" key="2">
    <source>
        <dbReference type="ARBA" id="ARBA00023002"/>
    </source>
</evidence>
<reference evidence="4 5" key="1">
    <citation type="submission" date="2018-05" db="EMBL/GenBank/DDBJ databases">
        <title>Genomic Encyclopedia of Type Strains, Phase IV (KMG-V): Genome sequencing to study the core and pangenomes of soil and plant-associated prokaryotes.</title>
        <authorList>
            <person name="Whitman W."/>
        </authorList>
    </citation>
    <scope>NUCLEOTIDE SEQUENCE [LARGE SCALE GENOMIC DNA]</scope>
    <source>
        <strain evidence="4 5">SLV-132</strain>
    </source>
</reference>
<keyword evidence="2" id="KW-0560">Oxidoreductase</keyword>
<dbReference type="SUPFAM" id="SSF51735">
    <property type="entry name" value="NAD(P)-binding Rossmann-fold domains"/>
    <property type="match status" value="1"/>
</dbReference>
<comment type="caution">
    <text evidence="4">The sequence shown here is derived from an EMBL/GenBank/DDBJ whole genome shotgun (WGS) entry which is preliminary data.</text>
</comment>
<evidence type="ECO:0000313" key="4">
    <source>
        <dbReference type="EMBL" id="PWK33967.1"/>
    </source>
</evidence>
<proteinExistence type="inferred from homology"/>
<dbReference type="InterPro" id="IPR002347">
    <property type="entry name" value="SDR_fam"/>
</dbReference>
<dbReference type="InterPro" id="IPR036291">
    <property type="entry name" value="NAD(P)-bd_dom_sf"/>
</dbReference>
<dbReference type="PANTHER" id="PTHR43639">
    <property type="entry name" value="OXIDOREDUCTASE, SHORT-CHAIN DEHYDROGENASE/REDUCTASE FAMILY (AFU_ORTHOLOGUE AFUA_5G02870)"/>
    <property type="match status" value="1"/>
</dbReference>
<dbReference type="EMBL" id="QGGT01000003">
    <property type="protein sequence ID" value="PWK33967.1"/>
    <property type="molecule type" value="Genomic_DNA"/>
</dbReference>
<dbReference type="Pfam" id="PF13561">
    <property type="entry name" value="adh_short_C2"/>
    <property type="match status" value="1"/>
</dbReference>
<dbReference type="GO" id="GO:0016491">
    <property type="term" value="F:oxidoreductase activity"/>
    <property type="evidence" value="ECO:0007669"/>
    <property type="project" value="UniProtKB-KW"/>
</dbReference>
<dbReference type="Gene3D" id="3.40.50.720">
    <property type="entry name" value="NAD(P)-binding Rossmann-like Domain"/>
    <property type="match status" value="1"/>
</dbReference>
<organism evidence="4 5">
    <name type="scientific">Cupriavidus plantarum</name>
    <dbReference type="NCBI Taxonomy" id="942865"/>
    <lineage>
        <taxon>Bacteria</taxon>
        <taxon>Pseudomonadati</taxon>
        <taxon>Pseudomonadota</taxon>
        <taxon>Betaproteobacteria</taxon>
        <taxon>Burkholderiales</taxon>
        <taxon>Burkholderiaceae</taxon>
        <taxon>Cupriavidus</taxon>
    </lineage>
</organism>
<dbReference type="PANTHER" id="PTHR43639:SF1">
    <property type="entry name" value="SHORT-CHAIN DEHYDROGENASE_REDUCTASE FAMILY PROTEIN"/>
    <property type="match status" value="1"/>
</dbReference>
<keyword evidence="5" id="KW-1185">Reference proteome</keyword>
<sequence length="257" mass="26099">MNTLNTQIQGRPLAGKAAIVTGGSRGIGAAIVRRLARDGAAVAFSYAASADRANALVAEVEAAGGRAIAFRADQANADEVRQLVTRAYAALGQLDILVNSAGVFVTGPVDDPAADLAAFDRQLDVNVKGVATAVRAAVPLLREGGRIISIGTTGAVHIPFAGAADYVASKAAVAAYTRGWSRDLGPRNITVNLIQPGAINTEMNPEDGPFADTLKGMASLGRYGQPEDIAAAVAFLAGPDASYITGATLNVDGGQSA</sequence>
<evidence type="ECO:0000313" key="5">
    <source>
        <dbReference type="Proteomes" id="UP000245754"/>
    </source>
</evidence>
<name>A0A316ETC2_9BURK</name>
<dbReference type="Proteomes" id="UP000245754">
    <property type="component" value="Unassembled WGS sequence"/>
</dbReference>
<gene>
    <name evidence="4" type="ORF">C7419_103286</name>
</gene>
<accession>A0A316ETC2</accession>
<feature type="domain" description="Ketoreductase" evidence="3">
    <location>
        <begin position="16"/>
        <end position="202"/>
    </location>
</feature>
<dbReference type="FunFam" id="3.40.50.720:FF:000084">
    <property type="entry name" value="Short-chain dehydrogenase reductase"/>
    <property type="match status" value="1"/>
</dbReference>
<dbReference type="PRINTS" id="PR00080">
    <property type="entry name" value="SDRFAMILY"/>
</dbReference>
<dbReference type="AlphaFoldDB" id="A0A316ETC2"/>
<evidence type="ECO:0000256" key="1">
    <source>
        <dbReference type="ARBA" id="ARBA00006484"/>
    </source>
</evidence>
<protein>
    <submittedName>
        <fullName evidence="4">3-oxoacyl-[acyl-carrier protein] reductase</fullName>
    </submittedName>
</protein>